<dbReference type="Proteomes" id="UP000034786">
    <property type="component" value="Unassembled WGS sequence"/>
</dbReference>
<proteinExistence type="predicted"/>
<organism evidence="1 2">
    <name type="scientific">Streptomyces variegatus</name>
    <dbReference type="NCBI Taxonomy" id="284040"/>
    <lineage>
        <taxon>Bacteria</taxon>
        <taxon>Bacillati</taxon>
        <taxon>Actinomycetota</taxon>
        <taxon>Actinomycetes</taxon>
        <taxon>Kitasatosporales</taxon>
        <taxon>Streptomycetaceae</taxon>
        <taxon>Streptomyces</taxon>
    </lineage>
</organism>
<reference evidence="2" key="1">
    <citation type="submission" date="2015-02" db="EMBL/GenBank/DDBJ databases">
        <authorList>
            <person name="Ju K.-S."/>
            <person name="Doroghazi J.R."/>
            <person name="Metcalf W."/>
        </authorList>
    </citation>
    <scope>NUCLEOTIDE SEQUENCE [LARGE SCALE GENOMIC DNA]</scope>
    <source>
        <strain evidence="2">NRRL B-16380</strain>
    </source>
</reference>
<accession>A0A0M2GBU8</accession>
<comment type="caution">
    <text evidence="1">The sequence shown here is derived from an EMBL/GenBank/DDBJ whole genome shotgun (WGS) entry which is preliminary data.</text>
</comment>
<dbReference type="EMBL" id="JYJH01000096">
    <property type="protein sequence ID" value="KJK33636.1"/>
    <property type="molecule type" value="Genomic_DNA"/>
</dbReference>
<name>A0A0M2GBU8_9ACTN</name>
<dbReference type="AlphaFoldDB" id="A0A0M2GBU8"/>
<sequence>MYAPSEPVEDEEPAALEEGLERLTGVTRVASGQGHGQFWFPVVSPVVNRNSVVLASITQLVSGAPETGFARMQVSNIVPRDGGVVFWLNIDWPTDLAFRIGFRVEGT</sequence>
<evidence type="ECO:0000313" key="1">
    <source>
        <dbReference type="EMBL" id="KJK33636.1"/>
    </source>
</evidence>
<dbReference type="PATRIC" id="fig|284040.3.peg.8372"/>
<keyword evidence="2" id="KW-1185">Reference proteome</keyword>
<evidence type="ECO:0000313" key="2">
    <source>
        <dbReference type="Proteomes" id="UP000034786"/>
    </source>
</evidence>
<protein>
    <submittedName>
        <fullName evidence="1">Uncharacterized protein</fullName>
    </submittedName>
</protein>
<gene>
    <name evidence="1" type="ORF">UK15_38840</name>
</gene>